<evidence type="ECO:0000313" key="13">
    <source>
        <dbReference type="Proteomes" id="UP000315496"/>
    </source>
</evidence>
<comment type="pathway">
    <text evidence="3">Sphingolipid metabolism.</text>
</comment>
<evidence type="ECO:0000256" key="10">
    <source>
        <dbReference type="ARBA" id="ARBA00023315"/>
    </source>
</evidence>
<dbReference type="Gene3D" id="3.40.640.10">
    <property type="entry name" value="Type I PLP-dependent aspartate aminotransferase-like (Major domain)"/>
    <property type="match status" value="1"/>
</dbReference>
<dbReference type="GO" id="GO:0004758">
    <property type="term" value="F:serine C-palmitoyltransferase activity"/>
    <property type="evidence" value="ECO:0007669"/>
    <property type="project" value="TreeGrafter"/>
</dbReference>
<keyword evidence="10" id="KW-0012">Acyltransferase</keyword>
<keyword evidence="13" id="KW-1185">Reference proteome</keyword>
<dbReference type="GO" id="GO:0046513">
    <property type="term" value="P:ceramide biosynthetic process"/>
    <property type="evidence" value="ECO:0007669"/>
    <property type="project" value="TreeGrafter"/>
</dbReference>
<evidence type="ECO:0000256" key="7">
    <source>
        <dbReference type="ARBA" id="ARBA00022898"/>
    </source>
</evidence>
<evidence type="ECO:0000259" key="11">
    <source>
        <dbReference type="Pfam" id="PF00155"/>
    </source>
</evidence>
<dbReference type="InterPro" id="IPR004839">
    <property type="entry name" value="Aminotransferase_I/II_large"/>
</dbReference>
<proteinExistence type="inferred from homology"/>
<evidence type="ECO:0000256" key="6">
    <source>
        <dbReference type="ARBA" id="ARBA00022679"/>
    </source>
</evidence>
<keyword evidence="8" id="KW-0746">Sphingolipid metabolism</keyword>
<protein>
    <recommendedName>
        <fullName evidence="5">serine C-palmitoyltransferase</fullName>
        <ecNumber evidence="5">2.3.1.50</ecNumber>
    </recommendedName>
</protein>
<comment type="pathway">
    <text evidence="2">Lipid metabolism; sphingolipid metabolism.</text>
</comment>
<dbReference type="GO" id="GO:0046512">
    <property type="term" value="P:sphingosine biosynthetic process"/>
    <property type="evidence" value="ECO:0007669"/>
    <property type="project" value="TreeGrafter"/>
</dbReference>
<keyword evidence="9" id="KW-0443">Lipid metabolism</keyword>
<evidence type="ECO:0000256" key="2">
    <source>
        <dbReference type="ARBA" id="ARBA00004760"/>
    </source>
</evidence>
<dbReference type="GO" id="GO:0030170">
    <property type="term" value="F:pyridoxal phosphate binding"/>
    <property type="evidence" value="ECO:0007669"/>
    <property type="project" value="InterPro"/>
</dbReference>
<evidence type="ECO:0000256" key="1">
    <source>
        <dbReference type="ARBA" id="ARBA00001933"/>
    </source>
</evidence>
<dbReference type="GO" id="GO:0016020">
    <property type="term" value="C:membrane"/>
    <property type="evidence" value="ECO:0007669"/>
    <property type="project" value="GOC"/>
</dbReference>
<dbReference type="PANTHER" id="PTHR13693">
    <property type="entry name" value="CLASS II AMINOTRANSFERASE/8-AMINO-7-OXONONANOATE SYNTHASE"/>
    <property type="match status" value="1"/>
</dbReference>
<dbReference type="InterPro" id="IPR015424">
    <property type="entry name" value="PyrdxlP-dep_Trfase"/>
</dbReference>
<evidence type="ECO:0000256" key="9">
    <source>
        <dbReference type="ARBA" id="ARBA00023098"/>
    </source>
</evidence>
<comment type="caution">
    <text evidence="12">The sequence shown here is derived from an EMBL/GenBank/DDBJ whole genome shotgun (WGS) entry which is preliminary data.</text>
</comment>
<dbReference type="InterPro" id="IPR015422">
    <property type="entry name" value="PyrdxlP-dep_Trfase_small"/>
</dbReference>
<gene>
    <name evidence="12" type="ORF">GMRT_15193</name>
</gene>
<dbReference type="PANTHER" id="PTHR13693:SF2">
    <property type="entry name" value="SERINE PALMITOYLTRANSFERASE 1"/>
    <property type="match status" value="1"/>
</dbReference>
<accession>A0A4Z1T6G7</accession>
<dbReference type="GO" id="GO:0005783">
    <property type="term" value="C:endoplasmic reticulum"/>
    <property type="evidence" value="ECO:0007669"/>
    <property type="project" value="TreeGrafter"/>
</dbReference>
<evidence type="ECO:0000256" key="5">
    <source>
        <dbReference type="ARBA" id="ARBA00013220"/>
    </source>
</evidence>
<dbReference type="Gene3D" id="3.90.1150.10">
    <property type="entry name" value="Aspartate Aminotransferase, domain 1"/>
    <property type="match status" value="1"/>
</dbReference>
<dbReference type="InterPro" id="IPR015421">
    <property type="entry name" value="PyrdxlP-dep_Trfase_major"/>
</dbReference>
<organism evidence="12 13">
    <name type="scientific">Giardia muris</name>
    <dbReference type="NCBI Taxonomy" id="5742"/>
    <lineage>
        <taxon>Eukaryota</taxon>
        <taxon>Metamonada</taxon>
        <taxon>Diplomonadida</taxon>
        <taxon>Hexamitidae</taxon>
        <taxon>Giardiinae</taxon>
        <taxon>Giardia</taxon>
    </lineage>
</organism>
<name>A0A4Z1T6G7_GIAMU</name>
<dbReference type="AlphaFoldDB" id="A0A4Z1T6G7"/>
<evidence type="ECO:0000256" key="8">
    <source>
        <dbReference type="ARBA" id="ARBA00022919"/>
    </source>
</evidence>
<reference evidence="12 13" key="1">
    <citation type="submission" date="2019-05" db="EMBL/GenBank/DDBJ databases">
        <title>The compact genome of Giardia muris reveals important steps in the evolution of intestinal protozoan parasites.</title>
        <authorList>
            <person name="Xu F."/>
            <person name="Jimenez-Gonzalez A."/>
            <person name="Einarsson E."/>
            <person name="Astvaldsson A."/>
            <person name="Peirasmaki D."/>
            <person name="Eckmann L."/>
            <person name="Andersson J.O."/>
            <person name="Svard S.G."/>
            <person name="Jerlstrom-Hultqvist J."/>
        </authorList>
    </citation>
    <scope>NUCLEOTIDE SEQUENCE [LARGE SCALE GENOMIC DNA]</scope>
    <source>
        <strain evidence="12 13">Roberts-Thomson</strain>
    </source>
</reference>
<dbReference type="OrthoDB" id="3168162at2759"/>
<comment type="cofactor">
    <cofactor evidence="1">
        <name>pyridoxal 5'-phosphate</name>
        <dbReference type="ChEBI" id="CHEBI:597326"/>
    </cofactor>
</comment>
<sequence>MRVGDYPALTGTMVVLLILAFTRLRPARRSIAHGNHCRPIFVQPLTTVIAASREPAAIWVSEAEMKRLQLTESLIHDFYTTDFLTLATDEGLQDHLRKAIARYGVGSCGPRGFFGTLTPHIILERELTALLDQPALIYSSASAVIPSALCVFCTDGDLLVSAYDASPEIIRAIALVGSPVMQTECLPYLHFPGTTGKELKMRLESPDVISELQRGKEAFEAFLQTLPSVQNSRWLVADSIWEGRLLHLPLLLELTEKYHLRVLLNDPYGLGALGSHGRGAPELWEDAGFSIFPSSFDLLCQSLEHSLASIGGVCSGAMHLIEQQRNQGLGYCFSASAPPGLCEAARYAIRQLDPLVEELHKKTAYLHSCLMSRGIPFQACGGPLVMIPCEDAQLAQHELLRRQFLVGIGSATLIRVTVTRGHGHEDLEALTDVIAEVIGQ</sequence>
<dbReference type="EMBL" id="VDLU01000002">
    <property type="protein sequence ID" value="TNJ28129.1"/>
    <property type="molecule type" value="Genomic_DNA"/>
</dbReference>
<keyword evidence="7" id="KW-0663">Pyridoxal phosphate</keyword>
<dbReference type="SUPFAM" id="SSF53383">
    <property type="entry name" value="PLP-dependent transferases"/>
    <property type="match status" value="1"/>
</dbReference>
<evidence type="ECO:0000256" key="3">
    <source>
        <dbReference type="ARBA" id="ARBA00004991"/>
    </source>
</evidence>
<dbReference type="Pfam" id="PF00155">
    <property type="entry name" value="Aminotran_1_2"/>
    <property type="match status" value="1"/>
</dbReference>
<evidence type="ECO:0000256" key="4">
    <source>
        <dbReference type="ARBA" id="ARBA00008392"/>
    </source>
</evidence>
<feature type="domain" description="Aminotransferase class I/classII large" evidence="11">
    <location>
        <begin position="251"/>
        <end position="433"/>
    </location>
</feature>
<comment type="similarity">
    <text evidence="4">Belongs to the class-II pyridoxal-phosphate-dependent aminotransferase family.</text>
</comment>
<dbReference type="InterPro" id="IPR050087">
    <property type="entry name" value="AON_synthase_class-II"/>
</dbReference>
<dbReference type="EC" id="2.3.1.50" evidence="5"/>
<dbReference type="Proteomes" id="UP000315496">
    <property type="component" value="Chromosome 2"/>
</dbReference>
<keyword evidence="6 12" id="KW-0808">Transferase</keyword>
<dbReference type="VEuPathDB" id="GiardiaDB:GMRT_15193"/>
<evidence type="ECO:0000313" key="12">
    <source>
        <dbReference type="EMBL" id="TNJ28129.1"/>
    </source>
</evidence>